<reference evidence="1 2" key="1">
    <citation type="submission" date="2018-08" db="EMBL/GenBank/DDBJ databases">
        <title>Chitinophagaceae sp. K23C18032701, a novel bacterium isolated from forest soil.</title>
        <authorList>
            <person name="Wang C."/>
        </authorList>
    </citation>
    <scope>NUCLEOTIDE SEQUENCE [LARGE SCALE GENOMIC DNA]</scope>
    <source>
        <strain evidence="1 2">K23C18032701</strain>
    </source>
</reference>
<dbReference type="RefSeq" id="WP_116848700.1">
    <property type="nucleotide sequence ID" value="NZ_QTJU01000007.1"/>
</dbReference>
<dbReference type="GO" id="GO:0008237">
    <property type="term" value="F:metallopeptidase activity"/>
    <property type="evidence" value="ECO:0007669"/>
    <property type="project" value="InterPro"/>
</dbReference>
<keyword evidence="2" id="KW-1185">Reference proteome</keyword>
<sequence length="600" mass="65064">MGNYVYENNLLQFFGHEEGSVRQLRDGSGAATGFAYDYLLKDHLGNTRMVLTDERQQDIYPAATLEGDASGGALAIEKNFYAIEDANIVNKLSEIPGYVNNNGIPNNNPNAQTGANSAKMYKLTGDGTGKTGLGITLKVMAGDVIDIFGKSYYNTGNPGSSNNLPTLSILSGLLATPAGSGIAAAHNVTAAGIDALPSAVSGIQALQTEQATVGNNNVTAPRAFINYLFFDERFTCVGHGFSMVGANGVLKDHHAELQAKTAPANGYVYVYCSNESPVNVYFDNIQVAHTRGPLAEETHYYPFGLTMAGISSKATGKLENRYKYNGKELQHAEFSDGSGLEEYDYGARSLNAQLGRWFNVDNKADSFYMFSPYNYAVNNPILFVDPDGNDIDYYVQKKGDGTILISATINLTIVNPNNEFTFGDADQIALKNKIAKDFSGILNTKKNDKGKEGDPITLDIDVSVNLTVVSDVDKAKSSDFIITFVNDIPSQNTSEGYVNPIGLAHGDVATVEAGKRSGQFVNQIISHELGHILGLQHSPYTIMEKSLDVNPDNRSSGTNQVQRKIIFDWTKTLPLGPSWNRSGTTADSWEEMKDFIKKTQ</sequence>
<dbReference type="Proteomes" id="UP000261284">
    <property type="component" value="Unassembled WGS sequence"/>
</dbReference>
<evidence type="ECO:0008006" key="3">
    <source>
        <dbReference type="Google" id="ProtNLM"/>
    </source>
</evidence>
<dbReference type="AlphaFoldDB" id="A0A3E1NG19"/>
<dbReference type="InterPro" id="IPR022385">
    <property type="entry name" value="Rhs_assc_core"/>
</dbReference>
<gene>
    <name evidence="1" type="ORF">DXN05_18195</name>
</gene>
<evidence type="ECO:0000313" key="2">
    <source>
        <dbReference type="Proteomes" id="UP000261284"/>
    </source>
</evidence>
<dbReference type="PANTHER" id="PTHR32305:SF15">
    <property type="entry name" value="PROTEIN RHSA-RELATED"/>
    <property type="match status" value="1"/>
</dbReference>
<dbReference type="InterPro" id="IPR050708">
    <property type="entry name" value="T6SS_VgrG/RHS"/>
</dbReference>
<dbReference type="Gene3D" id="3.40.390.10">
    <property type="entry name" value="Collagenase (Catalytic Domain)"/>
    <property type="match status" value="1"/>
</dbReference>
<dbReference type="OrthoDB" id="681079at2"/>
<protein>
    <recommendedName>
        <fullName evidence="3">RHS repeat-associated core domain-containing protein</fullName>
    </recommendedName>
</protein>
<dbReference type="InterPro" id="IPR024079">
    <property type="entry name" value="MetalloPept_cat_dom_sf"/>
</dbReference>
<accession>A0A3E1NG19</accession>
<evidence type="ECO:0000313" key="1">
    <source>
        <dbReference type="EMBL" id="RFM26916.1"/>
    </source>
</evidence>
<proteinExistence type="predicted"/>
<name>A0A3E1NG19_9BACT</name>
<dbReference type="EMBL" id="QTJU01000007">
    <property type="protein sequence ID" value="RFM26916.1"/>
    <property type="molecule type" value="Genomic_DNA"/>
</dbReference>
<organism evidence="1 2">
    <name type="scientific">Deminuibacter soli</name>
    <dbReference type="NCBI Taxonomy" id="2291815"/>
    <lineage>
        <taxon>Bacteria</taxon>
        <taxon>Pseudomonadati</taxon>
        <taxon>Bacteroidota</taxon>
        <taxon>Chitinophagia</taxon>
        <taxon>Chitinophagales</taxon>
        <taxon>Chitinophagaceae</taxon>
        <taxon>Deminuibacter</taxon>
    </lineage>
</organism>
<dbReference type="PANTHER" id="PTHR32305">
    <property type="match status" value="1"/>
</dbReference>
<dbReference type="SUPFAM" id="SSF55486">
    <property type="entry name" value="Metalloproteases ('zincins'), catalytic domain"/>
    <property type="match status" value="1"/>
</dbReference>
<dbReference type="Gene3D" id="2.180.10.10">
    <property type="entry name" value="RHS repeat-associated core"/>
    <property type="match status" value="1"/>
</dbReference>
<dbReference type="NCBIfam" id="TIGR03696">
    <property type="entry name" value="Rhs_assc_core"/>
    <property type="match status" value="1"/>
</dbReference>
<comment type="caution">
    <text evidence="1">The sequence shown here is derived from an EMBL/GenBank/DDBJ whole genome shotgun (WGS) entry which is preliminary data.</text>
</comment>